<sequence length="428" mass="48989">MDFTQNERLSQISGQTLIVGVDIAKKKHVARAIDDRGIDLAKRLVFNNSLEGFQALYRWAIALAGKTNRSHIMIGTEPTGHYWLNLAYYLKNQGLTPLVVNPMKVKRSKELDDDSPTKNDTKDAKVIAQVIRHGRYHEPTLPEGVYAELREGMKLYDIIQEDLSSIKAQVHNFLDRYFPEFGQVFKDWTKKTAFYFLKQGYLPGDLNQKGEEKLLYELKTNVYKGTPRSKVQAIKEMATSSVGMTTGLSMARQELRYLTDQYERIQECLEELEEKTEELVLQIPGAQLMIAIKGVGPMGVAGFFAEVGNLNNYRDPRQIIKLAGLNLMMNQSGKFKGQTTLTKRGRRRLRAILYNMARPLVQNNSFFQVLYNYLTNRSINPLAGKQAYIAIGRKLIKIFFMMGKRNCPFEGERMLQDIPHFSDRHEAA</sequence>
<gene>
    <name evidence="4" type="ORF">SAMN05421743_106164</name>
</gene>
<keyword evidence="1" id="KW-0175">Coiled coil</keyword>
<reference evidence="5" key="1">
    <citation type="submission" date="2016-10" db="EMBL/GenBank/DDBJ databases">
        <authorList>
            <person name="Varghese N."/>
            <person name="Submissions S."/>
        </authorList>
    </citation>
    <scope>NUCLEOTIDE SEQUENCE [LARGE SCALE GENOMIC DNA]</scope>
    <source>
        <strain evidence="5">CCM7597</strain>
    </source>
</reference>
<organism evidence="4 5">
    <name type="scientific">Thalassobacillus cyri</name>
    <dbReference type="NCBI Taxonomy" id="571932"/>
    <lineage>
        <taxon>Bacteria</taxon>
        <taxon>Bacillati</taxon>
        <taxon>Bacillota</taxon>
        <taxon>Bacilli</taxon>
        <taxon>Bacillales</taxon>
        <taxon>Bacillaceae</taxon>
        <taxon>Thalassobacillus</taxon>
    </lineage>
</organism>
<evidence type="ECO:0000313" key="4">
    <source>
        <dbReference type="EMBL" id="SEA63116.1"/>
    </source>
</evidence>
<name>A0A1H4CRT0_9BACI</name>
<dbReference type="Pfam" id="PF02371">
    <property type="entry name" value="Transposase_20"/>
    <property type="match status" value="1"/>
</dbReference>
<dbReference type="Pfam" id="PF01548">
    <property type="entry name" value="DEDD_Tnp_IS110"/>
    <property type="match status" value="1"/>
</dbReference>
<dbReference type="GO" id="GO:0006313">
    <property type="term" value="P:DNA transposition"/>
    <property type="evidence" value="ECO:0007669"/>
    <property type="project" value="InterPro"/>
</dbReference>
<feature type="coiled-coil region" evidence="1">
    <location>
        <begin position="255"/>
        <end position="282"/>
    </location>
</feature>
<feature type="domain" description="Transposase IS110-like N-terminal" evidence="2">
    <location>
        <begin position="19"/>
        <end position="179"/>
    </location>
</feature>
<dbReference type="OrthoDB" id="9790935at2"/>
<dbReference type="RefSeq" id="WP_093044724.1">
    <property type="nucleotide sequence ID" value="NZ_FNQR01000006.1"/>
</dbReference>
<evidence type="ECO:0000259" key="3">
    <source>
        <dbReference type="Pfam" id="PF02371"/>
    </source>
</evidence>
<dbReference type="NCBIfam" id="NF033542">
    <property type="entry name" value="transpos_IS110"/>
    <property type="match status" value="1"/>
</dbReference>
<protein>
    <submittedName>
        <fullName evidence="4">Transposase</fullName>
    </submittedName>
</protein>
<dbReference type="InterPro" id="IPR002525">
    <property type="entry name" value="Transp_IS110-like_N"/>
</dbReference>
<feature type="domain" description="Transposase IS116/IS110/IS902 C-terminal" evidence="3">
    <location>
        <begin position="287"/>
        <end position="366"/>
    </location>
</feature>
<dbReference type="InterPro" id="IPR003346">
    <property type="entry name" value="Transposase_20"/>
</dbReference>
<dbReference type="GO" id="GO:0004803">
    <property type="term" value="F:transposase activity"/>
    <property type="evidence" value="ECO:0007669"/>
    <property type="project" value="InterPro"/>
</dbReference>
<dbReference type="EMBL" id="FNQR01000006">
    <property type="protein sequence ID" value="SEA63116.1"/>
    <property type="molecule type" value="Genomic_DNA"/>
</dbReference>
<accession>A0A1H4CRT0</accession>
<dbReference type="InterPro" id="IPR047650">
    <property type="entry name" value="Transpos_IS110"/>
</dbReference>
<dbReference type="GO" id="GO:0003677">
    <property type="term" value="F:DNA binding"/>
    <property type="evidence" value="ECO:0007669"/>
    <property type="project" value="InterPro"/>
</dbReference>
<dbReference type="PANTHER" id="PTHR33055:SF13">
    <property type="entry name" value="TRANSPOSASE"/>
    <property type="match status" value="1"/>
</dbReference>
<evidence type="ECO:0000256" key="1">
    <source>
        <dbReference type="SAM" id="Coils"/>
    </source>
</evidence>
<keyword evidence="5" id="KW-1185">Reference proteome</keyword>
<evidence type="ECO:0000313" key="5">
    <source>
        <dbReference type="Proteomes" id="UP000198584"/>
    </source>
</evidence>
<dbReference type="PANTHER" id="PTHR33055">
    <property type="entry name" value="TRANSPOSASE FOR INSERTION SEQUENCE ELEMENT IS1111A"/>
    <property type="match status" value="1"/>
</dbReference>
<dbReference type="AlphaFoldDB" id="A0A1H4CRT0"/>
<dbReference type="Proteomes" id="UP000198584">
    <property type="component" value="Unassembled WGS sequence"/>
</dbReference>
<proteinExistence type="predicted"/>
<evidence type="ECO:0000259" key="2">
    <source>
        <dbReference type="Pfam" id="PF01548"/>
    </source>
</evidence>